<feature type="region of interest" description="Disordered" evidence="5">
    <location>
        <begin position="435"/>
        <end position="462"/>
    </location>
</feature>
<proteinExistence type="predicted"/>
<dbReference type="InParanoid" id="B3M5N0"/>
<keyword evidence="3 6" id="KW-1133">Transmembrane helix</keyword>
<evidence type="ECO:0000256" key="6">
    <source>
        <dbReference type="SAM" id="Phobius"/>
    </source>
</evidence>
<feature type="domain" description="Amino acid transporter transmembrane" evidence="7">
    <location>
        <begin position="19"/>
        <end position="422"/>
    </location>
</feature>
<evidence type="ECO:0000256" key="2">
    <source>
        <dbReference type="ARBA" id="ARBA00022692"/>
    </source>
</evidence>
<evidence type="ECO:0000256" key="4">
    <source>
        <dbReference type="ARBA" id="ARBA00023136"/>
    </source>
</evidence>
<feature type="transmembrane region" description="Helical" evidence="6">
    <location>
        <begin position="148"/>
        <end position="167"/>
    </location>
</feature>
<dbReference type="OrthoDB" id="1684102at2759"/>
<keyword evidence="2 6" id="KW-0812">Transmembrane</keyword>
<feature type="transmembrane region" description="Helical" evidence="6">
    <location>
        <begin position="174"/>
        <end position="196"/>
    </location>
</feature>
<dbReference type="Proteomes" id="UP000007801">
    <property type="component" value="Unassembled WGS sequence"/>
</dbReference>
<feature type="transmembrane region" description="Helical" evidence="6">
    <location>
        <begin position="46"/>
        <end position="72"/>
    </location>
</feature>
<feature type="transmembrane region" description="Helical" evidence="6">
    <location>
        <begin position="364"/>
        <end position="388"/>
    </location>
</feature>
<feature type="transmembrane region" description="Helical" evidence="6">
    <location>
        <begin position="338"/>
        <end position="358"/>
    </location>
</feature>
<sequence length="472" mass="53048">MADKGGYNPYDNREVEHPLTNFGAFISLIKCVVGTGILALPMAFYYAGIIFGIFMLVTITFLLIHGMQLLIICMIECSRRLQIGYCTFPDTMKYALGQGPQCCKCLAKAGAIICDAVLISSHYGVCVVYIVFVSLNLKEIMDYNVVELHQTIYIAIIGALLIFPFMITRLKWLVPFNVLASVLEYLAFACMIYYIFQDLPSITERAIFFGKIEKMPLFFGIVLFSISSVGVMLAIEAKMEHPEKYIGWFGILDIAAVCVVLSYIFFGVMGYWKYGDDIKPALSINLPTKEPLAQFAQGCIMCAIFFTYSLCGYVVINIIMNHYWNKNGDLKHALIKELILRFVFVIVSTINAIAFSNLGPLLSLVGAFSISLLNLIFPAMIEICLLYPPEFDYGRMKWKLIKDIMLIIIGTVILFHGTYVAISDMIESWIYQTTEAPSTEDTTEADESPSEAPMEENQPPPALRFFADYISL</sequence>
<organism evidence="8 9">
    <name type="scientific">Drosophila ananassae</name>
    <name type="common">Fruit fly</name>
    <dbReference type="NCBI Taxonomy" id="7217"/>
    <lineage>
        <taxon>Eukaryota</taxon>
        <taxon>Metazoa</taxon>
        <taxon>Ecdysozoa</taxon>
        <taxon>Arthropoda</taxon>
        <taxon>Hexapoda</taxon>
        <taxon>Insecta</taxon>
        <taxon>Pterygota</taxon>
        <taxon>Neoptera</taxon>
        <taxon>Endopterygota</taxon>
        <taxon>Diptera</taxon>
        <taxon>Brachycera</taxon>
        <taxon>Muscomorpha</taxon>
        <taxon>Ephydroidea</taxon>
        <taxon>Drosophilidae</taxon>
        <taxon>Drosophila</taxon>
        <taxon>Sophophora</taxon>
    </lineage>
</organism>
<reference evidence="8 9" key="1">
    <citation type="journal article" date="2007" name="Nature">
        <title>Evolution of genes and genomes on the Drosophila phylogeny.</title>
        <authorList>
            <consortium name="Drosophila 12 Genomes Consortium"/>
            <person name="Clark A.G."/>
            <person name="Eisen M.B."/>
            <person name="Smith D.R."/>
            <person name="Bergman C.M."/>
            <person name="Oliver B."/>
            <person name="Markow T.A."/>
            <person name="Kaufman T.C."/>
            <person name="Kellis M."/>
            <person name="Gelbart W."/>
            <person name="Iyer V.N."/>
            <person name="Pollard D.A."/>
            <person name="Sackton T.B."/>
            <person name="Larracuente A.M."/>
            <person name="Singh N.D."/>
            <person name="Abad J.P."/>
            <person name="Abt D.N."/>
            <person name="Adryan B."/>
            <person name="Aguade M."/>
            <person name="Akashi H."/>
            <person name="Anderson W.W."/>
            <person name="Aquadro C.F."/>
            <person name="Ardell D.H."/>
            <person name="Arguello R."/>
            <person name="Artieri C.G."/>
            <person name="Barbash D.A."/>
            <person name="Barker D."/>
            <person name="Barsanti P."/>
            <person name="Batterham P."/>
            <person name="Batzoglou S."/>
            <person name="Begun D."/>
            <person name="Bhutkar A."/>
            <person name="Blanco E."/>
            <person name="Bosak S.A."/>
            <person name="Bradley R.K."/>
            <person name="Brand A.D."/>
            <person name="Brent M.R."/>
            <person name="Brooks A.N."/>
            <person name="Brown R.H."/>
            <person name="Butlin R.K."/>
            <person name="Caggese C."/>
            <person name="Calvi B.R."/>
            <person name="Bernardo de Carvalho A."/>
            <person name="Caspi A."/>
            <person name="Castrezana S."/>
            <person name="Celniker S.E."/>
            <person name="Chang J.L."/>
            <person name="Chapple C."/>
            <person name="Chatterji S."/>
            <person name="Chinwalla A."/>
            <person name="Civetta A."/>
            <person name="Clifton S.W."/>
            <person name="Comeron J.M."/>
            <person name="Costello J.C."/>
            <person name="Coyne J.A."/>
            <person name="Daub J."/>
            <person name="David R.G."/>
            <person name="Delcher A.L."/>
            <person name="Delehaunty K."/>
            <person name="Do C.B."/>
            <person name="Ebling H."/>
            <person name="Edwards K."/>
            <person name="Eickbush T."/>
            <person name="Evans J.D."/>
            <person name="Filipski A."/>
            <person name="Findeiss S."/>
            <person name="Freyhult E."/>
            <person name="Fulton L."/>
            <person name="Fulton R."/>
            <person name="Garcia A.C."/>
            <person name="Gardiner A."/>
            <person name="Garfield D.A."/>
            <person name="Garvin B.E."/>
            <person name="Gibson G."/>
            <person name="Gilbert D."/>
            <person name="Gnerre S."/>
            <person name="Godfrey J."/>
            <person name="Good R."/>
            <person name="Gotea V."/>
            <person name="Gravely B."/>
            <person name="Greenberg A.J."/>
            <person name="Griffiths-Jones S."/>
            <person name="Gross S."/>
            <person name="Guigo R."/>
            <person name="Gustafson E.A."/>
            <person name="Haerty W."/>
            <person name="Hahn M.W."/>
            <person name="Halligan D.L."/>
            <person name="Halpern A.L."/>
            <person name="Halter G.M."/>
            <person name="Han M.V."/>
            <person name="Heger A."/>
            <person name="Hillier L."/>
            <person name="Hinrichs A.S."/>
            <person name="Holmes I."/>
            <person name="Hoskins R.A."/>
            <person name="Hubisz M.J."/>
            <person name="Hultmark D."/>
            <person name="Huntley M.A."/>
            <person name="Jaffe D.B."/>
            <person name="Jagadeeshan S."/>
            <person name="Jeck W.R."/>
            <person name="Johnson J."/>
            <person name="Jones C.D."/>
            <person name="Jordan W.C."/>
            <person name="Karpen G.H."/>
            <person name="Kataoka E."/>
            <person name="Keightley P.D."/>
            <person name="Kheradpour P."/>
            <person name="Kirkness E.F."/>
            <person name="Koerich L.B."/>
            <person name="Kristiansen K."/>
            <person name="Kudrna D."/>
            <person name="Kulathinal R.J."/>
            <person name="Kumar S."/>
            <person name="Kwok R."/>
            <person name="Lander E."/>
            <person name="Langley C.H."/>
            <person name="Lapoint R."/>
            <person name="Lazzaro B.P."/>
            <person name="Lee S.J."/>
            <person name="Levesque L."/>
            <person name="Li R."/>
            <person name="Lin C.F."/>
            <person name="Lin M.F."/>
            <person name="Lindblad-Toh K."/>
            <person name="Llopart A."/>
            <person name="Long M."/>
            <person name="Low L."/>
            <person name="Lozovsky E."/>
            <person name="Lu J."/>
            <person name="Luo M."/>
            <person name="Machado C.A."/>
            <person name="Makalowski W."/>
            <person name="Marzo M."/>
            <person name="Matsuda M."/>
            <person name="Matzkin L."/>
            <person name="McAllister B."/>
            <person name="McBride C.S."/>
            <person name="McKernan B."/>
            <person name="McKernan K."/>
            <person name="Mendez-Lago M."/>
            <person name="Minx P."/>
            <person name="Mollenhauer M.U."/>
            <person name="Montooth K."/>
            <person name="Mount S.M."/>
            <person name="Mu X."/>
            <person name="Myers E."/>
            <person name="Negre B."/>
            <person name="Newfeld S."/>
            <person name="Nielsen R."/>
            <person name="Noor M.A."/>
            <person name="O'Grady P."/>
            <person name="Pachter L."/>
            <person name="Papaceit M."/>
            <person name="Parisi M.J."/>
            <person name="Parisi M."/>
            <person name="Parts L."/>
            <person name="Pedersen J.S."/>
            <person name="Pesole G."/>
            <person name="Phillippy A.M."/>
            <person name="Ponting C.P."/>
            <person name="Pop M."/>
            <person name="Porcelli D."/>
            <person name="Powell J.R."/>
            <person name="Prohaska S."/>
            <person name="Pruitt K."/>
            <person name="Puig M."/>
            <person name="Quesneville H."/>
            <person name="Ram K.R."/>
            <person name="Rand D."/>
            <person name="Rasmussen M.D."/>
            <person name="Reed L.K."/>
            <person name="Reenan R."/>
            <person name="Reily A."/>
            <person name="Remington K.A."/>
            <person name="Rieger T.T."/>
            <person name="Ritchie M.G."/>
            <person name="Robin C."/>
            <person name="Rogers Y.H."/>
            <person name="Rohde C."/>
            <person name="Rozas J."/>
            <person name="Rubenfield M.J."/>
            <person name="Ruiz A."/>
            <person name="Russo S."/>
            <person name="Salzberg S.L."/>
            <person name="Sanchez-Gracia A."/>
            <person name="Saranga D.J."/>
            <person name="Sato H."/>
            <person name="Schaeffer S.W."/>
            <person name="Schatz M.C."/>
            <person name="Schlenke T."/>
            <person name="Schwartz R."/>
            <person name="Segarra C."/>
            <person name="Singh R.S."/>
            <person name="Sirot L."/>
            <person name="Sirota M."/>
            <person name="Sisneros N.B."/>
            <person name="Smith C.D."/>
            <person name="Smith T.F."/>
            <person name="Spieth J."/>
            <person name="Stage D.E."/>
            <person name="Stark A."/>
            <person name="Stephan W."/>
            <person name="Strausberg R.L."/>
            <person name="Strempel S."/>
            <person name="Sturgill D."/>
            <person name="Sutton G."/>
            <person name="Sutton G.G."/>
            <person name="Tao W."/>
            <person name="Teichmann S."/>
            <person name="Tobari Y.N."/>
            <person name="Tomimura Y."/>
            <person name="Tsolas J.M."/>
            <person name="Valente V.L."/>
            <person name="Venter E."/>
            <person name="Venter J.C."/>
            <person name="Vicario S."/>
            <person name="Vieira F.G."/>
            <person name="Vilella A.J."/>
            <person name="Villasante A."/>
            <person name="Walenz B."/>
            <person name="Wang J."/>
            <person name="Wasserman M."/>
            <person name="Watts T."/>
            <person name="Wilson D."/>
            <person name="Wilson R.K."/>
            <person name="Wing R.A."/>
            <person name="Wolfner M.F."/>
            <person name="Wong A."/>
            <person name="Wong G.K."/>
            <person name="Wu C.I."/>
            <person name="Wu G."/>
            <person name="Yamamoto D."/>
            <person name="Yang H.P."/>
            <person name="Yang S.P."/>
            <person name="Yorke J.A."/>
            <person name="Yoshida K."/>
            <person name="Zdobnov E."/>
            <person name="Zhang P."/>
            <person name="Zhang Y."/>
            <person name="Zimin A.V."/>
            <person name="Baldwin J."/>
            <person name="Abdouelleil A."/>
            <person name="Abdulkadir J."/>
            <person name="Abebe A."/>
            <person name="Abera B."/>
            <person name="Abreu J."/>
            <person name="Acer S.C."/>
            <person name="Aftuck L."/>
            <person name="Alexander A."/>
            <person name="An P."/>
            <person name="Anderson E."/>
            <person name="Anderson S."/>
            <person name="Arachi H."/>
            <person name="Azer M."/>
            <person name="Bachantsang P."/>
            <person name="Barry A."/>
            <person name="Bayul T."/>
            <person name="Berlin A."/>
            <person name="Bessette D."/>
            <person name="Bloom T."/>
            <person name="Blye J."/>
            <person name="Boguslavskiy L."/>
            <person name="Bonnet C."/>
            <person name="Boukhgalter B."/>
            <person name="Bourzgui I."/>
            <person name="Brown A."/>
            <person name="Cahill P."/>
            <person name="Channer S."/>
            <person name="Cheshatsang Y."/>
            <person name="Chuda L."/>
            <person name="Citroen M."/>
            <person name="Collymore A."/>
            <person name="Cooke P."/>
            <person name="Costello M."/>
            <person name="D'Aco K."/>
            <person name="Daza R."/>
            <person name="De Haan G."/>
            <person name="DeGray S."/>
            <person name="DeMaso C."/>
            <person name="Dhargay N."/>
            <person name="Dooley K."/>
            <person name="Dooley E."/>
            <person name="Doricent M."/>
            <person name="Dorje P."/>
            <person name="Dorjee K."/>
            <person name="Dupes A."/>
            <person name="Elong R."/>
            <person name="Falk J."/>
            <person name="Farina A."/>
            <person name="Faro S."/>
            <person name="Ferguson D."/>
            <person name="Fisher S."/>
            <person name="Foley C.D."/>
            <person name="Franke A."/>
            <person name="Friedrich D."/>
            <person name="Gadbois L."/>
            <person name="Gearin G."/>
            <person name="Gearin C.R."/>
            <person name="Giannoukos G."/>
            <person name="Goode T."/>
            <person name="Graham J."/>
            <person name="Grandbois E."/>
            <person name="Grewal S."/>
            <person name="Gyaltsen K."/>
            <person name="Hafez N."/>
            <person name="Hagos B."/>
            <person name="Hall J."/>
            <person name="Henson C."/>
            <person name="Hollinger A."/>
            <person name="Honan T."/>
            <person name="Huard M.D."/>
            <person name="Hughes L."/>
            <person name="Hurhula B."/>
            <person name="Husby M.E."/>
            <person name="Kamat A."/>
            <person name="Kanga B."/>
            <person name="Kashin S."/>
            <person name="Khazanovich D."/>
            <person name="Kisner P."/>
            <person name="Lance K."/>
            <person name="Lara M."/>
            <person name="Lee W."/>
            <person name="Lennon N."/>
            <person name="Letendre F."/>
            <person name="LeVine R."/>
            <person name="Lipovsky A."/>
            <person name="Liu X."/>
            <person name="Liu J."/>
            <person name="Liu S."/>
            <person name="Lokyitsang T."/>
            <person name="Lokyitsang Y."/>
            <person name="Lubonja R."/>
            <person name="Lui A."/>
            <person name="MacDonald P."/>
            <person name="Magnisalis V."/>
            <person name="Maru K."/>
            <person name="Matthews C."/>
            <person name="McCusker W."/>
            <person name="McDonough S."/>
            <person name="Mehta T."/>
            <person name="Meldrim J."/>
            <person name="Meneus L."/>
            <person name="Mihai O."/>
            <person name="Mihalev A."/>
            <person name="Mihova T."/>
            <person name="Mittelman R."/>
            <person name="Mlenga V."/>
            <person name="Montmayeur A."/>
            <person name="Mulrain L."/>
            <person name="Navidi A."/>
            <person name="Naylor J."/>
            <person name="Negash T."/>
            <person name="Nguyen T."/>
            <person name="Nguyen N."/>
            <person name="Nicol R."/>
            <person name="Norbu C."/>
            <person name="Norbu N."/>
            <person name="Novod N."/>
            <person name="O'Neill B."/>
            <person name="Osman S."/>
            <person name="Markiewicz E."/>
            <person name="Oyono O.L."/>
            <person name="Patti C."/>
            <person name="Phunkhang P."/>
            <person name="Pierre F."/>
            <person name="Priest M."/>
            <person name="Raghuraman S."/>
            <person name="Rege F."/>
            <person name="Reyes R."/>
            <person name="Rise C."/>
            <person name="Rogov P."/>
            <person name="Ross K."/>
            <person name="Ryan E."/>
            <person name="Settipalli S."/>
            <person name="Shea T."/>
            <person name="Sherpa N."/>
            <person name="Shi L."/>
            <person name="Shih D."/>
            <person name="Sparrow T."/>
            <person name="Spaulding J."/>
            <person name="Stalker J."/>
            <person name="Stange-Thomann N."/>
            <person name="Stavropoulos S."/>
            <person name="Stone C."/>
            <person name="Strader C."/>
            <person name="Tesfaye S."/>
            <person name="Thomson T."/>
            <person name="Thoulutsang Y."/>
            <person name="Thoulutsang D."/>
            <person name="Topham K."/>
            <person name="Topping I."/>
            <person name="Tsamla T."/>
            <person name="Vassiliev H."/>
            <person name="Vo A."/>
            <person name="Wangchuk T."/>
            <person name="Wangdi T."/>
            <person name="Weiand M."/>
            <person name="Wilkinson J."/>
            <person name="Wilson A."/>
            <person name="Yadav S."/>
            <person name="Young G."/>
            <person name="Yu Q."/>
            <person name="Zembek L."/>
            <person name="Zhong D."/>
            <person name="Zimmer A."/>
            <person name="Zwirko Z."/>
            <person name="Jaffe D.B."/>
            <person name="Alvarez P."/>
            <person name="Brockman W."/>
            <person name="Butler J."/>
            <person name="Chin C."/>
            <person name="Gnerre S."/>
            <person name="Grabherr M."/>
            <person name="Kleber M."/>
            <person name="Mauceli E."/>
            <person name="MacCallum I."/>
        </authorList>
    </citation>
    <scope>NUCLEOTIDE SEQUENCE [LARGE SCALE GENOMIC DNA]</scope>
    <source>
        <strain evidence="9">Tucson 14024-0371.13</strain>
    </source>
</reference>
<dbReference type="GO" id="GO:0015179">
    <property type="term" value="F:L-amino acid transmembrane transporter activity"/>
    <property type="evidence" value="ECO:0007669"/>
    <property type="project" value="TreeGrafter"/>
</dbReference>
<dbReference type="Pfam" id="PF01490">
    <property type="entry name" value="Aa_trans"/>
    <property type="match status" value="1"/>
</dbReference>
<evidence type="ECO:0000256" key="1">
    <source>
        <dbReference type="ARBA" id="ARBA00004141"/>
    </source>
</evidence>
<evidence type="ECO:0000259" key="7">
    <source>
        <dbReference type="Pfam" id="PF01490"/>
    </source>
</evidence>
<dbReference type="STRING" id="7217.B3M5N0"/>
<evidence type="ECO:0000256" key="5">
    <source>
        <dbReference type="SAM" id="MobiDB-lite"/>
    </source>
</evidence>
<evidence type="ECO:0000313" key="8">
    <source>
        <dbReference type="EMBL" id="EDV40664.2"/>
    </source>
</evidence>
<feature type="transmembrane region" description="Helical" evidence="6">
    <location>
        <begin position="21"/>
        <end position="40"/>
    </location>
</feature>
<dbReference type="AlphaFoldDB" id="B3M5N0"/>
<protein>
    <recommendedName>
        <fullName evidence="7">Amino acid transporter transmembrane domain-containing protein</fullName>
    </recommendedName>
</protein>
<evidence type="ECO:0000256" key="3">
    <source>
        <dbReference type="ARBA" id="ARBA00022989"/>
    </source>
</evidence>
<dbReference type="KEGG" id="dan:6493492"/>
<evidence type="ECO:0000313" key="9">
    <source>
        <dbReference type="Proteomes" id="UP000007801"/>
    </source>
</evidence>
<name>B3M5N0_DROAN</name>
<accession>B3M5N0</accession>
<dbReference type="PANTHER" id="PTHR22950:SF340">
    <property type="entry name" value="AMINO ACID TRANSPORTER TRANSMEMBRANE DOMAIN-CONTAINING PROTEIN-RELATED"/>
    <property type="match status" value="1"/>
</dbReference>
<feature type="transmembrane region" description="Helical" evidence="6">
    <location>
        <begin position="292"/>
        <end position="318"/>
    </location>
</feature>
<dbReference type="InterPro" id="IPR013057">
    <property type="entry name" value="AA_transpt_TM"/>
</dbReference>
<dbReference type="HOGENOM" id="CLU_009646_0_1_1"/>
<keyword evidence="4 6" id="KW-0472">Membrane</keyword>
<dbReference type="FunCoup" id="B3M5N0">
    <property type="interactions" value="11"/>
</dbReference>
<dbReference type="GeneID" id="6493492"/>
<comment type="subcellular location">
    <subcellularLocation>
        <location evidence="1">Membrane</location>
        <topology evidence="1">Multi-pass membrane protein</topology>
    </subcellularLocation>
</comment>
<keyword evidence="9" id="KW-1185">Reference proteome</keyword>
<gene>
    <name evidence="8" type="primary">Dana\GF10624</name>
    <name evidence="8" type="synonym">dana_GLEANR_10578</name>
    <name evidence="8" type="ORF">GF10624</name>
</gene>
<feature type="transmembrane region" description="Helical" evidence="6">
    <location>
        <begin position="247"/>
        <end position="272"/>
    </location>
</feature>
<dbReference type="EMBL" id="CH902618">
    <property type="protein sequence ID" value="EDV40664.2"/>
    <property type="molecule type" value="Genomic_DNA"/>
</dbReference>
<dbReference type="eggNOG" id="KOG1304">
    <property type="taxonomic scope" value="Eukaryota"/>
</dbReference>
<feature type="transmembrane region" description="Helical" evidence="6">
    <location>
        <begin position="216"/>
        <end position="235"/>
    </location>
</feature>
<dbReference type="GO" id="GO:0005774">
    <property type="term" value="C:vacuolar membrane"/>
    <property type="evidence" value="ECO:0007669"/>
    <property type="project" value="TreeGrafter"/>
</dbReference>
<feature type="transmembrane region" description="Helical" evidence="6">
    <location>
        <begin position="116"/>
        <end position="136"/>
    </location>
</feature>
<dbReference type="PANTHER" id="PTHR22950">
    <property type="entry name" value="AMINO ACID TRANSPORTER"/>
    <property type="match status" value="1"/>
</dbReference>
<feature type="transmembrane region" description="Helical" evidence="6">
    <location>
        <begin position="400"/>
        <end position="422"/>
    </location>
</feature>